<dbReference type="GO" id="GO:0022627">
    <property type="term" value="C:cytosolic small ribosomal subunit"/>
    <property type="evidence" value="ECO:0007669"/>
    <property type="project" value="TreeGrafter"/>
</dbReference>
<accession>A0A177TGS0</accession>
<feature type="signal peptide" evidence="7">
    <location>
        <begin position="1"/>
        <end position="26"/>
    </location>
</feature>
<evidence type="ECO:0000256" key="3">
    <source>
        <dbReference type="ARBA" id="ARBA00022490"/>
    </source>
</evidence>
<evidence type="ECO:0000256" key="4">
    <source>
        <dbReference type="ARBA" id="ARBA00022980"/>
    </source>
</evidence>
<proteinExistence type="inferred from homology"/>
<dbReference type="GO" id="GO:0003735">
    <property type="term" value="F:structural constituent of ribosome"/>
    <property type="evidence" value="ECO:0007669"/>
    <property type="project" value="TreeGrafter"/>
</dbReference>
<reference evidence="9" key="2">
    <citation type="journal article" date="2019" name="IMA Fungus">
        <title>Genome sequencing and comparison of five Tilletia species to identify candidate genes for the detection of regulated species infecting wheat.</title>
        <authorList>
            <person name="Nguyen H.D.T."/>
            <person name="Sultana T."/>
            <person name="Kesanakurti P."/>
            <person name="Hambleton S."/>
        </authorList>
    </citation>
    <scope>NUCLEOTIDE SEQUENCE</scope>
    <source>
        <strain evidence="9">DAOMC 236416</strain>
    </source>
</reference>
<dbReference type="InterPro" id="IPR036388">
    <property type="entry name" value="WH-like_DNA-bd_sf"/>
</dbReference>
<comment type="subcellular location">
    <subcellularLocation>
        <location evidence="1">Cytoplasm</location>
    </subcellularLocation>
</comment>
<comment type="similarity">
    <text evidence="2">Belongs to the eukaryotic ribosomal protein eS10 family.</text>
</comment>
<evidence type="ECO:0000313" key="10">
    <source>
        <dbReference type="Proteomes" id="UP000077521"/>
    </source>
</evidence>
<keyword evidence="3" id="KW-0963">Cytoplasm</keyword>
<keyword evidence="5" id="KW-0687">Ribonucleoprotein</keyword>
<keyword evidence="10" id="KW-1185">Reference proteome</keyword>
<evidence type="ECO:0000313" key="9">
    <source>
        <dbReference type="EMBL" id="KAE8255997.1"/>
    </source>
</evidence>
<evidence type="ECO:0000256" key="2">
    <source>
        <dbReference type="ARBA" id="ARBA00007278"/>
    </source>
</evidence>
<feature type="region of interest" description="Disordered" evidence="6">
    <location>
        <begin position="157"/>
        <end position="226"/>
    </location>
</feature>
<evidence type="ECO:0000256" key="5">
    <source>
        <dbReference type="ARBA" id="ARBA00023274"/>
    </source>
</evidence>
<evidence type="ECO:0000259" key="8">
    <source>
        <dbReference type="Pfam" id="PF03501"/>
    </source>
</evidence>
<sequence>MAPSTLMHSHVITFLHLCGFGDSASAFWVTISSFSSHPQPRLLHLLAFPQLSSLLSPSRHQDVHSPNMLIPKAHRNQIYSQLFRDGVLVAPKNFEVEHPELEGVANLHVVKAMQSLTSKGFVHTQFSWQWYFYVLTNEGLEYLREYLHLPSEIVPATHKRPQRPARSAPGPPREGGAYRAPRGDRPERGGDRDEYRSRRDAGKEGAPGEGFRPRYAAAGVGRGAPQ</sequence>
<comment type="caution">
    <text evidence="9">The sequence shown here is derived from an EMBL/GenBank/DDBJ whole genome shotgun (WGS) entry which is preliminary data.</text>
</comment>
<feature type="compositionally biased region" description="Basic and acidic residues" evidence="6">
    <location>
        <begin position="181"/>
        <end position="203"/>
    </location>
</feature>
<dbReference type="GO" id="GO:0003723">
    <property type="term" value="F:RNA binding"/>
    <property type="evidence" value="ECO:0007669"/>
    <property type="project" value="TreeGrafter"/>
</dbReference>
<dbReference type="Pfam" id="PF03501">
    <property type="entry name" value="S10_plectin"/>
    <property type="match status" value="1"/>
</dbReference>
<dbReference type="EMBL" id="LWDF02000145">
    <property type="protein sequence ID" value="KAE8255997.1"/>
    <property type="molecule type" value="Genomic_DNA"/>
</dbReference>
<dbReference type="AlphaFoldDB" id="A0A177TGS0"/>
<evidence type="ECO:0000256" key="1">
    <source>
        <dbReference type="ARBA" id="ARBA00004496"/>
    </source>
</evidence>
<dbReference type="Gene3D" id="1.10.10.10">
    <property type="entry name" value="Winged helix-like DNA-binding domain superfamily/Winged helix DNA-binding domain"/>
    <property type="match status" value="1"/>
</dbReference>
<gene>
    <name evidence="9" type="ORF">A4X13_0g2843</name>
</gene>
<dbReference type="InterPro" id="IPR005326">
    <property type="entry name" value="Plectin_eS10_N"/>
</dbReference>
<dbReference type="FunFam" id="1.10.10.10:FF:000025">
    <property type="entry name" value="40S ribosomal protein S10"/>
    <property type="match status" value="1"/>
</dbReference>
<dbReference type="Proteomes" id="UP000077521">
    <property type="component" value="Unassembled WGS sequence"/>
</dbReference>
<reference evidence="9" key="1">
    <citation type="submission" date="2016-04" db="EMBL/GenBank/DDBJ databases">
        <authorList>
            <person name="Nguyen H.D."/>
            <person name="Samba Siva P."/>
            <person name="Cullis J."/>
            <person name="Levesque C.A."/>
            <person name="Hambleton S."/>
        </authorList>
    </citation>
    <scope>NUCLEOTIDE SEQUENCE</scope>
    <source>
        <strain evidence="9">DAOMC 236416</strain>
    </source>
</reference>
<dbReference type="InterPro" id="IPR037447">
    <property type="entry name" value="Ribosomal_eS10"/>
</dbReference>
<keyword evidence="7" id="KW-0732">Signal</keyword>
<evidence type="ECO:0000256" key="6">
    <source>
        <dbReference type="SAM" id="MobiDB-lite"/>
    </source>
</evidence>
<organism evidence="9 10">
    <name type="scientific">Tilletia indica</name>
    <dbReference type="NCBI Taxonomy" id="43049"/>
    <lineage>
        <taxon>Eukaryota</taxon>
        <taxon>Fungi</taxon>
        <taxon>Dikarya</taxon>
        <taxon>Basidiomycota</taxon>
        <taxon>Ustilaginomycotina</taxon>
        <taxon>Exobasidiomycetes</taxon>
        <taxon>Tilletiales</taxon>
        <taxon>Tilletiaceae</taxon>
        <taxon>Tilletia</taxon>
    </lineage>
</organism>
<keyword evidence="4" id="KW-0689">Ribosomal protein</keyword>
<name>A0A177TGS0_9BASI</name>
<evidence type="ECO:0000256" key="7">
    <source>
        <dbReference type="SAM" id="SignalP"/>
    </source>
</evidence>
<dbReference type="PANTHER" id="PTHR12146:SF0">
    <property type="entry name" value="RIBOSOMAL PROTEIN S10"/>
    <property type="match status" value="1"/>
</dbReference>
<dbReference type="PANTHER" id="PTHR12146">
    <property type="entry name" value="40S RIBOSOMAL PROTEIN S10"/>
    <property type="match status" value="1"/>
</dbReference>
<feature type="domain" description="Plectin/eS10 N-terminal" evidence="8">
    <location>
        <begin position="70"/>
        <end position="161"/>
    </location>
</feature>
<feature type="chain" id="PRO_5043825651" description="Plectin/eS10 N-terminal domain-containing protein" evidence="7">
    <location>
        <begin position="27"/>
        <end position="226"/>
    </location>
</feature>
<protein>
    <recommendedName>
        <fullName evidence="8">Plectin/eS10 N-terminal domain-containing protein</fullName>
    </recommendedName>
</protein>